<keyword evidence="4" id="KW-0238">DNA-binding</keyword>
<dbReference type="RefSeq" id="XP_018808292.1">
    <property type="nucleotide sequence ID" value="XM_018952747.2"/>
</dbReference>
<protein>
    <submittedName>
        <fullName evidence="8">Ethylene-responsive transcription factor ESR2-like</fullName>
    </submittedName>
</protein>
<dbReference type="GeneID" id="108981535"/>
<dbReference type="InterPro" id="IPR016177">
    <property type="entry name" value="DNA-bd_dom_sf"/>
</dbReference>
<evidence type="ECO:0000256" key="5">
    <source>
        <dbReference type="ARBA" id="ARBA00023163"/>
    </source>
</evidence>
<dbReference type="SMART" id="SM00380">
    <property type="entry name" value="AP2"/>
    <property type="match status" value="1"/>
</dbReference>
<dbReference type="STRING" id="51240.A0A2I4DMD6"/>
<evidence type="ECO:0000313" key="8">
    <source>
        <dbReference type="RefSeq" id="XP_018808292.1"/>
    </source>
</evidence>
<name>A0A2I4DMD6_JUGRE</name>
<evidence type="ECO:0000256" key="1">
    <source>
        <dbReference type="ARBA" id="ARBA00004123"/>
    </source>
</evidence>
<dbReference type="PANTHER" id="PTHR31677:SF254">
    <property type="entry name" value="AP2_ERF DOMAIN-CONTAINING PROTEIN"/>
    <property type="match status" value="1"/>
</dbReference>
<keyword evidence="6" id="KW-0539">Nucleus</keyword>
<dbReference type="GO" id="GO:0003700">
    <property type="term" value="F:DNA-binding transcription factor activity"/>
    <property type="evidence" value="ECO:0007669"/>
    <property type="project" value="InterPro"/>
</dbReference>
<dbReference type="OrthoDB" id="1902708at2759"/>
<evidence type="ECO:0000256" key="2">
    <source>
        <dbReference type="ARBA" id="ARBA00022745"/>
    </source>
</evidence>
<dbReference type="GO" id="GO:0003677">
    <property type="term" value="F:DNA binding"/>
    <property type="evidence" value="ECO:0007669"/>
    <property type="project" value="UniProtKB-KW"/>
</dbReference>
<dbReference type="SUPFAM" id="SSF54171">
    <property type="entry name" value="DNA-binding domain"/>
    <property type="match status" value="1"/>
</dbReference>
<dbReference type="GO" id="GO:0009873">
    <property type="term" value="P:ethylene-activated signaling pathway"/>
    <property type="evidence" value="ECO:0007669"/>
    <property type="project" value="UniProtKB-KW"/>
</dbReference>
<dbReference type="FunCoup" id="A0A2I4DMD6">
    <property type="interactions" value="17"/>
</dbReference>
<sequence>MEDDFRRLNRLTHSLEPISDLHKKCTAMATAATTTTTTNKRSLRDQPGGTMRYRGVRRRPWGRYAAEIRDPQSKERRWLGTFDTAEDAACAYDLAARAMRGLKARTNFVYPAPPPPSATDTFLPPFNFPRQSRRPAKIPANRHQFGAASGWSAFSNHRDGDHFPGSAAQKNSSLNMLLLRDLLSSSSNPSLVSPTQPQGLDHEQLPCINVSSSSASAFSDCSLLNQSSNLNISQTFVSSSMSLPPIDNNLISYNCSTGVSNRTTAQQIHDFEFIPKESSDSGLLEEIIHGFFPKPSTKKCESPKTQTCTFDSGPPQISDMSIPQSLDEMKRGEKNEHLGFSFDYQEVPHQLDNLRGVRRDLFGMTQAAAVPFSYEIPAVNLHQVGGPESMLMDDLFQYQEPLSAFAARVHNA</sequence>
<dbReference type="PROSITE" id="PS51032">
    <property type="entry name" value="AP2_ERF"/>
    <property type="match status" value="1"/>
</dbReference>
<dbReference type="CDD" id="cd00018">
    <property type="entry name" value="AP2"/>
    <property type="match status" value="1"/>
</dbReference>
<evidence type="ECO:0000256" key="3">
    <source>
        <dbReference type="ARBA" id="ARBA00023015"/>
    </source>
</evidence>
<keyword evidence="3" id="KW-0805">Transcription regulation</keyword>
<dbReference type="InterPro" id="IPR001471">
    <property type="entry name" value="AP2/ERF_dom"/>
</dbReference>
<evidence type="ECO:0000256" key="6">
    <source>
        <dbReference type="ARBA" id="ARBA00023242"/>
    </source>
</evidence>
<dbReference type="Gene3D" id="3.30.730.10">
    <property type="entry name" value="AP2/ERF domain"/>
    <property type="match status" value="1"/>
</dbReference>
<dbReference type="GO" id="GO:0005634">
    <property type="term" value="C:nucleus"/>
    <property type="evidence" value="ECO:0007669"/>
    <property type="project" value="UniProtKB-SubCell"/>
</dbReference>
<comment type="subcellular location">
    <subcellularLocation>
        <location evidence="1">Nucleus</location>
    </subcellularLocation>
</comment>
<dbReference type="FunFam" id="3.30.730.10:FF:000001">
    <property type="entry name" value="Ethylene-responsive transcription factor 2"/>
    <property type="match status" value="1"/>
</dbReference>
<dbReference type="Proteomes" id="UP000235220">
    <property type="component" value="Chromosome 16"/>
</dbReference>
<dbReference type="Pfam" id="PF00847">
    <property type="entry name" value="AP2"/>
    <property type="match status" value="1"/>
</dbReference>
<accession>A0A2I4DMD6</accession>
<reference evidence="8" key="1">
    <citation type="submission" date="2025-08" db="UniProtKB">
        <authorList>
            <consortium name="RefSeq"/>
        </authorList>
    </citation>
    <scope>IDENTIFICATION</scope>
    <source>
        <tissue evidence="8">Leaves</tissue>
    </source>
</reference>
<dbReference type="PANTHER" id="PTHR31677">
    <property type="entry name" value="AP2 DOMAIN CLASS TRANSCRIPTION FACTOR"/>
    <property type="match status" value="1"/>
</dbReference>
<dbReference type="Gramene" id="Jr16_09410_p1">
    <property type="protein sequence ID" value="cds.Jr16_09410_p1"/>
    <property type="gene ID" value="Jr16_09410"/>
</dbReference>
<gene>
    <name evidence="8" type="primary">LOC108981535</name>
</gene>
<keyword evidence="2" id="KW-0936">Ethylene signaling pathway</keyword>
<dbReference type="KEGG" id="jre:108981535"/>
<dbReference type="AlphaFoldDB" id="A0A2I4DMD6"/>
<dbReference type="InterPro" id="IPR036955">
    <property type="entry name" value="AP2/ERF_dom_sf"/>
</dbReference>
<keyword evidence="7" id="KW-1185">Reference proteome</keyword>
<organism evidence="7 8">
    <name type="scientific">Juglans regia</name>
    <name type="common">English walnut</name>
    <dbReference type="NCBI Taxonomy" id="51240"/>
    <lineage>
        <taxon>Eukaryota</taxon>
        <taxon>Viridiplantae</taxon>
        <taxon>Streptophyta</taxon>
        <taxon>Embryophyta</taxon>
        <taxon>Tracheophyta</taxon>
        <taxon>Spermatophyta</taxon>
        <taxon>Magnoliopsida</taxon>
        <taxon>eudicotyledons</taxon>
        <taxon>Gunneridae</taxon>
        <taxon>Pentapetalae</taxon>
        <taxon>rosids</taxon>
        <taxon>fabids</taxon>
        <taxon>Fagales</taxon>
        <taxon>Juglandaceae</taxon>
        <taxon>Juglans</taxon>
    </lineage>
</organism>
<proteinExistence type="predicted"/>
<evidence type="ECO:0000256" key="4">
    <source>
        <dbReference type="ARBA" id="ARBA00023125"/>
    </source>
</evidence>
<dbReference type="PRINTS" id="PR00367">
    <property type="entry name" value="ETHRSPELEMNT"/>
</dbReference>
<evidence type="ECO:0000313" key="7">
    <source>
        <dbReference type="Proteomes" id="UP000235220"/>
    </source>
</evidence>
<keyword evidence="5" id="KW-0804">Transcription</keyword>